<gene>
    <name evidence="1" type="primary">yfgJ</name>
    <name evidence="1" type="ORF">SAMEA3649733_01570</name>
</gene>
<protein>
    <submittedName>
        <fullName evidence="1">Protein of uncharacterized function (DUF1407)</fullName>
    </submittedName>
</protein>
<dbReference type="SUPFAM" id="SSF161187">
    <property type="entry name" value="YfgJ-like"/>
    <property type="match status" value="1"/>
</dbReference>
<dbReference type="Proteomes" id="UP000259497">
    <property type="component" value="Unassembled WGS sequence"/>
</dbReference>
<dbReference type="InterPro" id="IPR029037">
    <property type="entry name" value="DUF1407/YfgJ-like_sf"/>
</dbReference>
<dbReference type="AlphaFoldDB" id="A0ABD7NK05"/>
<dbReference type="EMBL" id="UIXM01000003">
    <property type="protein sequence ID" value="SVS24898.1"/>
    <property type="molecule type" value="Genomic_DNA"/>
</dbReference>
<accession>A0ABD7NK05</accession>
<reference evidence="1 2" key="1">
    <citation type="submission" date="2018-08" db="EMBL/GenBank/DDBJ databases">
        <authorList>
            <consortium name="Pathogen Informatics"/>
        </authorList>
    </citation>
    <scope>NUCLEOTIDE SEQUENCE [LARGE SCALE GENOMIC DNA]</scope>
    <source>
        <strain evidence="1 2">EuSCAPE_GR114</strain>
    </source>
</reference>
<comment type="caution">
    <text evidence="1">The sequence shown here is derived from an EMBL/GenBank/DDBJ whole genome shotgun (WGS) entry which is preliminary data.</text>
</comment>
<dbReference type="InterPro" id="IPR010807">
    <property type="entry name" value="YfgJ-like"/>
</dbReference>
<evidence type="ECO:0000313" key="1">
    <source>
        <dbReference type="EMBL" id="SVS24898.1"/>
    </source>
</evidence>
<dbReference type="Pfam" id="PF07191">
    <property type="entry name" value="Zn_ribbon_6"/>
    <property type="match status" value="1"/>
</dbReference>
<organism evidence="1 2">
    <name type="scientific">Klebsiella pneumoniae</name>
    <dbReference type="NCBI Taxonomy" id="573"/>
    <lineage>
        <taxon>Bacteria</taxon>
        <taxon>Pseudomonadati</taxon>
        <taxon>Pseudomonadota</taxon>
        <taxon>Gammaproteobacteria</taxon>
        <taxon>Enterobacterales</taxon>
        <taxon>Enterobacteriaceae</taxon>
        <taxon>Klebsiella/Raoultella group</taxon>
        <taxon>Klebsiella</taxon>
        <taxon>Klebsiella pneumoniae complex</taxon>
    </lineage>
</organism>
<sequence length="126" mass="13659">MELDCPLCHAPLDVKGSSAHCAQCERVFTLEARCPECHQPLEVLKACGAVDYFCQHGHGLISKKKGGIYSAGLVGEGFLARVFFTVAICFTSLSTQPSFRRVVSRSPVLTCFVCFSTVPSLTEVTL</sequence>
<evidence type="ECO:0000313" key="2">
    <source>
        <dbReference type="Proteomes" id="UP000259497"/>
    </source>
</evidence>
<name>A0ABD7NK05_KLEPN</name>
<dbReference type="Gene3D" id="2.10.290.10">
    <property type="entry name" value="YfgJ-like"/>
    <property type="match status" value="1"/>
</dbReference>
<proteinExistence type="predicted"/>